<reference evidence="1 2" key="1">
    <citation type="submission" date="2015-04" db="EMBL/GenBank/DDBJ databases">
        <title>Complete Sequence for the Genome of the Thioalkalivibrio versutus D301.</title>
        <authorList>
            <person name="Mu T."/>
            <person name="Zhou J."/>
            <person name="Xu X."/>
        </authorList>
    </citation>
    <scope>NUCLEOTIDE SEQUENCE [LARGE SCALE GENOMIC DNA]</scope>
    <source>
        <strain evidence="1 2">D301</strain>
    </source>
</reference>
<protein>
    <submittedName>
        <fullName evidence="1">Uncharacterized protein</fullName>
    </submittedName>
</protein>
<organism evidence="1 2">
    <name type="scientific">Thioalkalivibrio versutus</name>
    <dbReference type="NCBI Taxonomy" id="106634"/>
    <lineage>
        <taxon>Bacteria</taxon>
        <taxon>Pseudomonadati</taxon>
        <taxon>Pseudomonadota</taxon>
        <taxon>Gammaproteobacteria</taxon>
        <taxon>Chromatiales</taxon>
        <taxon>Ectothiorhodospiraceae</taxon>
        <taxon>Thioalkalivibrio</taxon>
    </lineage>
</organism>
<evidence type="ECO:0000313" key="2">
    <source>
        <dbReference type="Proteomes" id="UP000064201"/>
    </source>
</evidence>
<dbReference type="OrthoDB" id="5625942at2"/>
<dbReference type="EMBL" id="CP011367">
    <property type="protein sequence ID" value="AKJ94731.1"/>
    <property type="molecule type" value="Genomic_DNA"/>
</dbReference>
<dbReference type="KEGG" id="tvr:TVD_04800"/>
<dbReference type="RefSeq" id="WP_019568239.1">
    <property type="nucleotide sequence ID" value="NZ_CP011367.1"/>
</dbReference>
<gene>
    <name evidence="1" type="ORF">TVD_04800</name>
</gene>
<evidence type="ECO:0000313" key="1">
    <source>
        <dbReference type="EMBL" id="AKJ94731.1"/>
    </source>
</evidence>
<dbReference type="PATRIC" id="fig|106634.4.peg.979"/>
<accession>A0A0G3G789</accession>
<proteinExistence type="predicted"/>
<keyword evidence="2" id="KW-1185">Reference proteome</keyword>
<dbReference type="Proteomes" id="UP000064201">
    <property type="component" value="Chromosome"/>
</dbReference>
<dbReference type="AlphaFoldDB" id="A0A0G3G789"/>
<name>A0A0G3G789_9GAMM</name>
<sequence length="74" mass="7897">MHRFGVISLYVGLVLAVIGLIGGFGLMLTGEQTWSKPLIALVPVGFLLVFNGLVTTLLHRAPGSEEDRPKGPPE</sequence>